<dbReference type="Gene3D" id="3.40.50.720">
    <property type="entry name" value="NAD(P)-binding Rossmann-like Domain"/>
    <property type="match status" value="1"/>
</dbReference>
<gene>
    <name evidence="4" type="ORF">UR93_C0022G0004</name>
</gene>
<dbReference type="EC" id="1.1.1.133" evidence="2"/>
<keyword evidence="2" id="KW-0560">Oxidoreductase</keyword>
<dbReference type="Proteomes" id="UP000034316">
    <property type="component" value="Unassembled WGS sequence"/>
</dbReference>
<sequence length="296" mass="34482">MNSENMLVFGAGYIGRKIAEYLKCPLMRVKIHTYQDIEEQIEYIREKGYSDIKIIINAIGYVGENSVDDCEQNQAETYFANVVVPMLLADYCLKHNLYFVHIGSGCMYHYDYETDTPVSEEREPNFFDLAYVRSKIAIEKILLNRIMTNTQRILICRIRIPLDDQPNPRNLLDKLLRYDLIIDANNSITYLPEFLKILKILIAKEVRGIINLVNTGGLYYPDLLIYYNYLAEKNGFSKHNFDVIDYNKLGVPRTNLLMSVEKLTSIGIVPRDINKDYKQCVNNYIQNLIKRRDAEC</sequence>
<dbReference type="InterPro" id="IPR005913">
    <property type="entry name" value="dTDP_dehydrorham_reduct"/>
</dbReference>
<dbReference type="PANTHER" id="PTHR10491:SF4">
    <property type="entry name" value="METHIONINE ADENOSYLTRANSFERASE 2 SUBUNIT BETA"/>
    <property type="match status" value="1"/>
</dbReference>
<dbReference type="InterPro" id="IPR029903">
    <property type="entry name" value="RmlD-like-bd"/>
</dbReference>
<name>A0A0G0D1G8_9BACT</name>
<proteinExistence type="inferred from homology"/>
<accession>A0A0G0D1G8</accession>
<dbReference type="STRING" id="1618333.UR93_C0022G0004"/>
<reference evidence="4 5" key="1">
    <citation type="journal article" date="2015" name="Nature">
        <title>rRNA introns, odd ribosomes, and small enigmatic genomes across a large radiation of phyla.</title>
        <authorList>
            <person name="Brown C.T."/>
            <person name="Hug L.A."/>
            <person name="Thomas B.C."/>
            <person name="Sharon I."/>
            <person name="Castelle C.J."/>
            <person name="Singh A."/>
            <person name="Wilkins M.J."/>
            <person name="Williams K.H."/>
            <person name="Banfield J.F."/>
        </authorList>
    </citation>
    <scope>NUCLEOTIDE SEQUENCE [LARGE SCALE GENOMIC DNA]</scope>
</reference>
<comment type="pathway">
    <text evidence="2">Carbohydrate biosynthesis; dTDP-L-rhamnose biosynthesis.</text>
</comment>
<comment type="caution">
    <text evidence="4">The sequence shown here is derived from an EMBL/GenBank/DDBJ whole genome shotgun (WGS) entry which is preliminary data.</text>
</comment>
<dbReference type="Pfam" id="PF04321">
    <property type="entry name" value="RmlD_sub_bind"/>
    <property type="match status" value="1"/>
</dbReference>
<evidence type="ECO:0000259" key="3">
    <source>
        <dbReference type="Pfam" id="PF04321"/>
    </source>
</evidence>
<dbReference type="GO" id="GO:0048270">
    <property type="term" value="F:methionine adenosyltransferase regulator activity"/>
    <property type="evidence" value="ECO:0007669"/>
    <property type="project" value="TreeGrafter"/>
</dbReference>
<feature type="domain" description="RmlD-like substrate binding" evidence="3">
    <location>
        <begin position="51"/>
        <end position="164"/>
    </location>
</feature>
<dbReference type="EMBL" id="LBRB01000022">
    <property type="protein sequence ID" value="KKP88089.1"/>
    <property type="molecule type" value="Genomic_DNA"/>
</dbReference>
<comment type="similarity">
    <text evidence="1 2">Belongs to the dTDP-4-dehydrorhamnose reductase family.</text>
</comment>
<protein>
    <recommendedName>
        <fullName evidence="2">dTDP-4-dehydrorhamnose reductase</fullName>
        <ecNumber evidence="2">1.1.1.133</ecNumber>
    </recommendedName>
</protein>
<keyword evidence="2" id="KW-0521">NADP</keyword>
<dbReference type="SUPFAM" id="SSF51735">
    <property type="entry name" value="NAD(P)-binding Rossmann-fold domains"/>
    <property type="match status" value="1"/>
</dbReference>
<dbReference type="AlphaFoldDB" id="A0A0G0D1G8"/>
<dbReference type="GO" id="GO:0008831">
    <property type="term" value="F:dTDP-4-dehydrorhamnose reductase activity"/>
    <property type="evidence" value="ECO:0007669"/>
    <property type="project" value="UniProtKB-EC"/>
</dbReference>
<dbReference type="PANTHER" id="PTHR10491">
    <property type="entry name" value="DTDP-4-DEHYDRORHAMNOSE REDUCTASE"/>
    <property type="match status" value="1"/>
</dbReference>
<evidence type="ECO:0000256" key="2">
    <source>
        <dbReference type="RuleBase" id="RU364082"/>
    </source>
</evidence>
<dbReference type="GO" id="GO:0006556">
    <property type="term" value="P:S-adenosylmethionine biosynthetic process"/>
    <property type="evidence" value="ECO:0007669"/>
    <property type="project" value="TreeGrafter"/>
</dbReference>
<evidence type="ECO:0000256" key="1">
    <source>
        <dbReference type="ARBA" id="ARBA00010944"/>
    </source>
</evidence>
<dbReference type="InterPro" id="IPR036291">
    <property type="entry name" value="NAD(P)-bd_dom_sf"/>
</dbReference>
<dbReference type="GO" id="GO:0048269">
    <property type="term" value="C:methionine adenosyltransferase complex"/>
    <property type="evidence" value="ECO:0007669"/>
    <property type="project" value="TreeGrafter"/>
</dbReference>
<comment type="function">
    <text evidence="2">Catalyzes the reduction of dTDP-6-deoxy-L-lyxo-4-hexulose to yield dTDP-L-rhamnose.</text>
</comment>
<evidence type="ECO:0000313" key="5">
    <source>
        <dbReference type="Proteomes" id="UP000034316"/>
    </source>
</evidence>
<organism evidence="4 5">
    <name type="scientific">Berkelbacteria bacterium GW2011_GWA2_35_9</name>
    <dbReference type="NCBI Taxonomy" id="1618333"/>
    <lineage>
        <taxon>Bacteria</taxon>
        <taxon>Candidatus Berkelbacteria</taxon>
    </lineage>
</organism>
<evidence type="ECO:0000313" key="4">
    <source>
        <dbReference type="EMBL" id="KKP88089.1"/>
    </source>
</evidence>